<evidence type="ECO:0000313" key="2">
    <source>
        <dbReference type="EMBL" id="EPS94249.1"/>
    </source>
</evidence>
<gene>
    <name evidence="2" type="ORF">FOMPIDRAFT_79861</name>
</gene>
<keyword evidence="3" id="KW-1185">Reference proteome</keyword>
<dbReference type="AlphaFoldDB" id="S8F5T6"/>
<evidence type="ECO:0000259" key="1">
    <source>
        <dbReference type="SMART" id="SM00829"/>
    </source>
</evidence>
<organism evidence="2 3">
    <name type="scientific">Fomitopsis schrenkii</name>
    <name type="common">Brown rot fungus</name>
    <dbReference type="NCBI Taxonomy" id="2126942"/>
    <lineage>
        <taxon>Eukaryota</taxon>
        <taxon>Fungi</taxon>
        <taxon>Dikarya</taxon>
        <taxon>Basidiomycota</taxon>
        <taxon>Agaricomycotina</taxon>
        <taxon>Agaricomycetes</taxon>
        <taxon>Polyporales</taxon>
        <taxon>Fomitopsis</taxon>
    </lineage>
</organism>
<dbReference type="Pfam" id="PF08240">
    <property type="entry name" value="ADH_N"/>
    <property type="match status" value="1"/>
</dbReference>
<proteinExistence type="predicted"/>
<reference evidence="2 3" key="1">
    <citation type="journal article" date="2012" name="Science">
        <title>The Paleozoic origin of enzymatic lignin decomposition reconstructed from 31 fungal genomes.</title>
        <authorList>
            <person name="Floudas D."/>
            <person name="Binder M."/>
            <person name="Riley R."/>
            <person name="Barry K."/>
            <person name="Blanchette R.A."/>
            <person name="Henrissat B."/>
            <person name="Martinez A.T."/>
            <person name="Otillar R."/>
            <person name="Spatafora J.W."/>
            <person name="Yadav J.S."/>
            <person name="Aerts A."/>
            <person name="Benoit I."/>
            <person name="Boyd A."/>
            <person name="Carlson A."/>
            <person name="Copeland A."/>
            <person name="Coutinho P.M."/>
            <person name="de Vries R.P."/>
            <person name="Ferreira P."/>
            <person name="Findley K."/>
            <person name="Foster B."/>
            <person name="Gaskell J."/>
            <person name="Glotzer D."/>
            <person name="Gorecki P."/>
            <person name="Heitman J."/>
            <person name="Hesse C."/>
            <person name="Hori C."/>
            <person name="Igarashi K."/>
            <person name="Jurgens J.A."/>
            <person name="Kallen N."/>
            <person name="Kersten P."/>
            <person name="Kohler A."/>
            <person name="Kuees U."/>
            <person name="Kumar T.K.A."/>
            <person name="Kuo A."/>
            <person name="LaButti K."/>
            <person name="Larrondo L.F."/>
            <person name="Lindquist E."/>
            <person name="Ling A."/>
            <person name="Lombard V."/>
            <person name="Lucas S."/>
            <person name="Lundell T."/>
            <person name="Martin R."/>
            <person name="McLaughlin D.J."/>
            <person name="Morgenstern I."/>
            <person name="Morin E."/>
            <person name="Murat C."/>
            <person name="Nagy L.G."/>
            <person name="Nolan M."/>
            <person name="Ohm R.A."/>
            <person name="Patyshakuliyeva A."/>
            <person name="Rokas A."/>
            <person name="Ruiz-Duenas F.J."/>
            <person name="Sabat G."/>
            <person name="Salamov A."/>
            <person name="Samejima M."/>
            <person name="Schmutz J."/>
            <person name="Slot J.C."/>
            <person name="St John F."/>
            <person name="Stenlid J."/>
            <person name="Sun H."/>
            <person name="Sun S."/>
            <person name="Syed K."/>
            <person name="Tsang A."/>
            <person name="Wiebenga A."/>
            <person name="Young D."/>
            <person name="Pisabarro A."/>
            <person name="Eastwood D.C."/>
            <person name="Martin F."/>
            <person name="Cullen D."/>
            <person name="Grigoriev I.V."/>
            <person name="Hibbett D.S."/>
        </authorList>
    </citation>
    <scope>NUCLEOTIDE SEQUENCE</scope>
    <source>
        <strain evidence="3">FP-58527</strain>
    </source>
</reference>
<dbReference type="eggNOG" id="KOG1198">
    <property type="taxonomic scope" value="Eukaryota"/>
</dbReference>
<dbReference type="InterPro" id="IPR013154">
    <property type="entry name" value="ADH-like_N"/>
</dbReference>
<dbReference type="CDD" id="cd08249">
    <property type="entry name" value="enoyl_reductase_like"/>
    <property type="match status" value="1"/>
</dbReference>
<sequence length="345" mass="37585">MMRAVIVQKAKGIAVLDHPVPTVGKGDILVKVVAVAQNPADWRFVDVVQHAGTILGCDWSGNVIQRGEDVTIDVGAHVAGFVMGGTFIDSGAYAEYVKTPAVLAWVVPPETLTHQQAATVSAGLCTAAQCLYHPKRLGLVEPPNVVAGQEWVFVHGGSSSVGQYTIQLAHLSGYKVVTTASPHNFDLVVQLGADAVYDYKRTDVVDIIKRVTNESIRYAVDTQSTKETQELCARVMGAQGGKLVLMFPPTFRAQKLRKDVEFIPTLIYTALGRPFSLGPKAKYDCQPEDQAHFMKFLEKVPQLFSNGYVVPNRIKLWEGGLQGVSDGLNYMRDGKISGEKIVYLI</sequence>
<evidence type="ECO:0000313" key="3">
    <source>
        <dbReference type="Proteomes" id="UP000015241"/>
    </source>
</evidence>
<dbReference type="Gene3D" id="3.90.180.10">
    <property type="entry name" value="Medium-chain alcohol dehydrogenases, catalytic domain"/>
    <property type="match status" value="1"/>
</dbReference>
<dbReference type="Proteomes" id="UP000015241">
    <property type="component" value="Unassembled WGS sequence"/>
</dbReference>
<dbReference type="Gene3D" id="3.40.50.720">
    <property type="entry name" value="NAD(P)-binding Rossmann-like Domain"/>
    <property type="match status" value="1"/>
</dbReference>
<dbReference type="InterPro" id="IPR036291">
    <property type="entry name" value="NAD(P)-bd_dom_sf"/>
</dbReference>
<dbReference type="InterPro" id="IPR013149">
    <property type="entry name" value="ADH-like_C"/>
</dbReference>
<dbReference type="FunCoup" id="S8F5T6">
    <property type="interactions" value="9"/>
</dbReference>
<dbReference type="HOGENOM" id="CLU_026673_16_1_1"/>
<dbReference type="STRING" id="743788.S8F5T6"/>
<dbReference type="GO" id="GO:0016651">
    <property type="term" value="F:oxidoreductase activity, acting on NAD(P)H"/>
    <property type="evidence" value="ECO:0007669"/>
    <property type="project" value="InterPro"/>
</dbReference>
<dbReference type="SUPFAM" id="SSF50129">
    <property type="entry name" value="GroES-like"/>
    <property type="match status" value="1"/>
</dbReference>
<dbReference type="EMBL" id="KE504239">
    <property type="protein sequence ID" value="EPS94249.1"/>
    <property type="molecule type" value="Genomic_DNA"/>
</dbReference>
<dbReference type="InParanoid" id="S8F5T6"/>
<dbReference type="InterPro" id="IPR011032">
    <property type="entry name" value="GroES-like_sf"/>
</dbReference>
<name>S8F5T6_FOMSC</name>
<dbReference type="PANTHER" id="PTHR45348">
    <property type="entry name" value="HYPOTHETICAL OXIDOREDUCTASE (EUROFUNG)"/>
    <property type="match status" value="1"/>
</dbReference>
<dbReference type="OrthoDB" id="10257049at2759"/>
<dbReference type="PANTHER" id="PTHR45348:SF2">
    <property type="entry name" value="ZINC-TYPE ALCOHOL DEHYDROGENASE-LIKE PROTEIN C2E1P3.01"/>
    <property type="match status" value="1"/>
</dbReference>
<dbReference type="SUPFAM" id="SSF51735">
    <property type="entry name" value="NAD(P)-binding Rossmann-fold domains"/>
    <property type="match status" value="1"/>
</dbReference>
<dbReference type="SMART" id="SM00829">
    <property type="entry name" value="PKS_ER"/>
    <property type="match status" value="1"/>
</dbReference>
<dbReference type="InterPro" id="IPR020843">
    <property type="entry name" value="ER"/>
</dbReference>
<feature type="non-terminal residue" evidence="2">
    <location>
        <position position="345"/>
    </location>
</feature>
<feature type="domain" description="Enoyl reductase (ER)" evidence="1">
    <location>
        <begin position="12"/>
        <end position="342"/>
    </location>
</feature>
<accession>S8F5T6</accession>
<protein>
    <submittedName>
        <fullName evidence="2">NAD-binding protein</fullName>
    </submittedName>
</protein>
<dbReference type="InterPro" id="IPR047122">
    <property type="entry name" value="Trans-enoyl_RdTase-like"/>
</dbReference>
<dbReference type="Pfam" id="PF00107">
    <property type="entry name" value="ADH_zinc_N"/>
    <property type="match status" value="1"/>
</dbReference>